<feature type="compositionally biased region" description="Polar residues" evidence="2">
    <location>
        <begin position="17"/>
        <end position="36"/>
    </location>
</feature>
<comment type="similarity">
    <text evidence="1">Belongs to the PDCD5 family.</text>
</comment>
<keyword evidence="4" id="KW-1185">Reference proteome</keyword>
<evidence type="ECO:0000313" key="3">
    <source>
        <dbReference type="EMBL" id="EPY50792.1"/>
    </source>
</evidence>
<evidence type="ECO:0000256" key="2">
    <source>
        <dbReference type="SAM" id="MobiDB-lite"/>
    </source>
</evidence>
<dbReference type="PANTHER" id="PTHR10840">
    <property type="entry name" value="PROGRAMMED CELL DEATH PROTEIN 5"/>
    <property type="match status" value="1"/>
</dbReference>
<name>S9X135_SCHCR</name>
<dbReference type="STRING" id="653667.S9X135"/>
<protein>
    <submittedName>
        <fullName evidence="3">DNA-binding TFAR19-like protein</fullName>
    </submittedName>
</protein>
<dbReference type="eggNOG" id="KOG3431">
    <property type="taxonomic scope" value="Eukaryota"/>
</dbReference>
<dbReference type="HOGENOM" id="CLU_122978_2_1_1"/>
<feature type="region of interest" description="Disordered" evidence="2">
    <location>
        <begin position="15"/>
        <end position="39"/>
    </location>
</feature>
<dbReference type="Pfam" id="PF01984">
    <property type="entry name" value="dsDNA_bind"/>
    <property type="match status" value="1"/>
</dbReference>
<dbReference type="PANTHER" id="PTHR10840:SF0">
    <property type="entry name" value="PROGRAMMED CELL DEATH PROTEIN 5"/>
    <property type="match status" value="1"/>
</dbReference>
<accession>S9X135</accession>
<dbReference type="AlphaFoldDB" id="S9X135"/>
<reference evidence="3 4" key="1">
    <citation type="journal article" date="2011" name="Science">
        <title>Comparative functional genomics of the fission yeasts.</title>
        <authorList>
            <person name="Rhind N."/>
            <person name="Chen Z."/>
            <person name="Yassour M."/>
            <person name="Thompson D.A."/>
            <person name="Haas B.J."/>
            <person name="Habib N."/>
            <person name="Wapinski I."/>
            <person name="Roy S."/>
            <person name="Lin M.F."/>
            <person name="Heiman D.I."/>
            <person name="Young S.K."/>
            <person name="Furuya K."/>
            <person name="Guo Y."/>
            <person name="Pidoux A."/>
            <person name="Chen H.M."/>
            <person name="Robbertse B."/>
            <person name="Goldberg J.M."/>
            <person name="Aoki K."/>
            <person name="Bayne E.H."/>
            <person name="Berlin A.M."/>
            <person name="Desjardins C.A."/>
            <person name="Dobbs E."/>
            <person name="Dukaj L."/>
            <person name="Fan L."/>
            <person name="FitzGerald M.G."/>
            <person name="French C."/>
            <person name="Gujja S."/>
            <person name="Hansen K."/>
            <person name="Keifenheim D."/>
            <person name="Levin J.Z."/>
            <person name="Mosher R.A."/>
            <person name="Mueller C.A."/>
            <person name="Pfiffner J."/>
            <person name="Priest M."/>
            <person name="Russ C."/>
            <person name="Smialowska A."/>
            <person name="Swoboda P."/>
            <person name="Sykes S.M."/>
            <person name="Vaughn M."/>
            <person name="Vengrova S."/>
            <person name="Yoder R."/>
            <person name="Zeng Q."/>
            <person name="Allshire R."/>
            <person name="Baulcombe D."/>
            <person name="Birren B.W."/>
            <person name="Brown W."/>
            <person name="Ekwall K."/>
            <person name="Kellis M."/>
            <person name="Leatherwood J."/>
            <person name="Levin H."/>
            <person name="Margalit H."/>
            <person name="Martienssen R."/>
            <person name="Nieduszynski C.A."/>
            <person name="Spatafora J.W."/>
            <person name="Friedman N."/>
            <person name="Dalgaard J.Z."/>
            <person name="Baumann P."/>
            <person name="Niki H."/>
            <person name="Regev A."/>
            <person name="Nusbaum C."/>
        </authorList>
    </citation>
    <scope>NUCLEOTIDE SEQUENCE [LARGE SCALE GENOMIC DNA]</scope>
    <source>
        <strain evidence="4">OY26 / ATCC MYA-4695 / CBS 11777 / NBRC 106824 / NRRL Y48691</strain>
    </source>
</reference>
<gene>
    <name evidence="3" type="ORF">SPOG_00670</name>
</gene>
<dbReference type="GeneID" id="25035002"/>
<dbReference type="RefSeq" id="XP_013024299.1">
    <property type="nucleotide sequence ID" value="XM_013168845.1"/>
</dbReference>
<dbReference type="EMBL" id="KE546992">
    <property type="protein sequence ID" value="EPY50792.1"/>
    <property type="molecule type" value="Genomic_DNA"/>
</dbReference>
<dbReference type="Proteomes" id="UP000015464">
    <property type="component" value="Unassembled WGS sequence"/>
</dbReference>
<dbReference type="InterPro" id="IPR002836">
    <property type="entry name" value="PDCD5-like"/>
</dbReference>
<evidence type="ECO:0000313" key="4">
    <source>
        <dbReference type="Proteomes" id="UP000015464"/>
    </source>
</evidence>
<proteinExistence type="inferred from homology"/>
<dbReference type="PIRSF" id="PIRSF015730">
    <property type="entry name" value="TFAR19"/>
    <property type="match status" value="1"/>
</dbReference>
<dbReference type="SUPFAM" id="SSF46950">
    <property type="entry name" value="Double-stranded DNA-binding domain"/>
    <property type="match status" value="1"/>
</dbReference>
<dbReference type="GO" id="GO:0005829">
    <property type="term" value="C:cytosol"/>
    <property type="evidence" value="ECO:0007669"/>
    <property type="project" value="TreeGrafter"/>
</dbReference>
<organism evidence="3 4">
    <name type="scientific">Schizosaccharomyces cryophilus (strain OY26 / ATCC MYA-4695 / CBS 11777 / NBRC 106824 / NRRL Y48691)</name>
    <name type="common">Fission yeast</name>
    <dbReference type="NCBI Taxonomy" id="653667"/>
    <lineage>
        <taxon>Eukaryota</taxon>
        <taxon>Fungi</taxon>
        <taxon>Dikarya</taxon>
        <taxon>Ascomycota</taxon>
        <taxon>Taphrinomycotina</taxon>
        <taxon>Schizosaccharomycetes</taxon>
        <taxon>Schizosaccharomycetales</taxon>
        <taxon>Schizosaccharomycetaceae</taxon>
        <taxon>Schizosaccharomyces</taxon>
    </lineage>
</organism>
<dbReference type="OMA" id="MQYEMQK"/>
<dbReference type="OrthoDB" id="10252486at2759"/>
<evidence type="ECO:0000256" key="1">
    <source>
        <dbReference type="ARBA" id="ARBA00010490"/>
    </source>
</evidence>
<dbReference type="GO" id="GO:0003677">
    <property type="term" value="F:DNA binding"/>
    <property type="evidence" value="ECO:0007669"/>
    <property type="project" value="UniProtKB-KW"/>
</dbReference>
<dbReference type="InterPro" id="IPR036883">
    <property type="entry name" value="PDCD5-like_sf"/>
</dbReference>
<dbReference type="Gene3D" id="1.10.8.140">
    <property type="entry name" value="PDCD5-like"/>
    <property type="match status" value="1"/>
</dbReference>
<dbReference type="GO" id="GO:0005634">
    <property type="term" value="C:nucleus"/>
    <property type="evidence" value="ECO:0007669"/>
    <property type="project" value="TreeGrafter"/>
</dbReference>
<sequence>MDEELQAIRQARLAQLKGQQQPSGPGNAPTDQNQQKDAQDELRQNMLTQILEHSARDRLRRIALVKPDRAQAVEELLIRMARSGQVLQKISESELIELLEKISGQLSKQRETKIVYSRRAVDDEDDWDL</sequence>